<protein>
    <submittedName>
        <fullName evidence="2">Uncharacterized protein</fullName>
    </submittedName>
</protein>
<dbReference type="Proteomes" id="UP000248882">
    <property type="component" value="Unassembled WGS sequence"/>
</dbReference>
<reference evidence="2 3" key="1">
    <citation type="submission" date="2018-06" db="EMBL/GenBank/DDBJ databases">
        <title>Genomic Encyclopedia of Archaeal and Bacterial Type Strains, Phase II (KMG-II): from individual species to whole genera.</title>
        <authorList>
            <person name="Goeker M."/>
        </authorList>
    </citation>
    <scope>NUCLEOTIDE SEQUENCE [LARGE SCALE GENOMIC DNA]</scope>
    <source>
        <strain evidence="2 3">DSM 19830</strain>
    </source>
</reference>
<evidence type="ECO:0000256" key="1">
    <source>
        <dbReference type="SAM" id="SignalP"/>
    </source>
</evidence>
<accession>A0A2W7QJU8</accession>
<evidence type="ECO:0000313" key="3">
    <source>
        <dbReference type="Proteomes" id="UP000248882"/>
    </source>
</evidence>
<keyword evidence="3" id="KW-1185">Reference proteome</keyword>
<dbReference type="AlphaFoldDB" id="A0A2W7QJU8"/>
<feature type="chain" id="PRO_5016088911" evidence="1">
    <location>
        <begin position="22"/>
        <end position="594"/>
    </location>
</feature>
<organism evidence="2 3">
    <name type="scientific">Algoriphagus chordae</name>
    <dbReference type="NCBI Taxonomy" id="237019"/>
    <lineage>
        <taxon>Bacteria</taxon>
        <taxon>Pseudomonadati</taxon>
        <taxon>Bacteroidota</taxon>
        <taxon>Cytophagia</taxon>
        <taxon>Cytophagales</taxon>
        <taxon>Cyclobacteriaceae</taxon>
        <taxon>Algoriphagus</taxon>
    </lineage>
</organism>
<keyword evidence="1" id="KW-0732">Signal</keyword>
<name>A0A2W7QJU8_9BACT</name>
<evidence type="ECO:0000313" key="2">
    <source>
        <dbReference type="EMBL" id="PZX47586.1"/>
    </source>
</evidence>
<dbReference type="Gene3D" id="3.10.20.310">
    <property type="entry name" value="membrane protein fhac"/>
    <property type="match status" value="1"/>
</dbReference>
<dbReference type="EMBL" id="QKZT01000024">
    <property type="protein sequence ID" value="PZX47586.1"/>
    <property type="molecule type" value="Genomic_DNA"/>
</dbReference>
<sequence>MSIKALFIVLMLLGMREELFAQDENDSSKVSITQKALDKGIDLITRSTRDTVLVEKSEEKFLPFEGMIIRTINIETVGFDFSIYGNQKPIVQKVGRIANKLHTNTREKTIRQHLFIKPNQPLNPYKLGDNERFLRDQRFILESRIIVSPVADTDSVDLTVVTRDVFSIGASAGGSFPTAPLLKLYDANLDGRGQGLEFDILYDHDRKPRTGFGLAYSKSSLMGSLADLVIYYTQLNSGVSLGEENEFSTGIKIDRPLVSPYAKIAGGAGWSQNWSQNVDSKPDSAFLDYRYNIADVWAGYNFGSEKATRNRRREFVALRLFDGDFIDKPNQEEVIDERRYNDNKGVLGEFTFYQQDFFKTQYVYGFGRTEDVPSGYNLSSTLGYMKTMSISRPYTSIKLNYKGASKNGSFYELTMNMSTYFRHSIWEDAVIQTGGSYYTQAFSIGKFKMRNSASAYYTQLFNRVTNDWLTIDGNIIPGLRVEELDATQRISLGFESSLYTPWSLIGFRIAPFASYYWAKLKCPSCENQYQNFTGISLGMRIRNENLIFGTMEIKGTFIPNDDEGKSKFAVSFRKNLRFRKSDVYVTKPDLINYN</sequence>
<comment type="caution">
    <text evidence="2">The sequence shown here is derived from an EMBL/GenBank/DDBJ whole genome shotgun (WGS) entry which is preliminary data.</text>
</comment>
<proteinExistence type="predicted"/>
<gene>
    <name evidence="2" type="ORF">LV85_03935</name>
</gene>
<feature type="signal peptide" evidence="1">
    <location>
        <begin position="1"/>
        <end position="21"/>
    </location>
</feature>